<organism evidence="1 2">
    <name type="scientific">Marvinbryantia formatexigens DSM 14469</name>
    <dbReference type="NCBI Taxonomy" id="478749"/>
    <lineage>
        <taxon>Bacteria</taxon>
        <taxon>Bacillati</taxon>
        <taxon>Bacillota</taxon>
        <taxon>Clostridia</taxon>
        <taxon>Lachnospirales</taxon>
        <taxon>Lachnospiraceae</taxon>
        <taxon>Marvinbryantia</taxon>
    </lineage>
</organism>
<proteinExistence type="predicted"/>
<gene>
    <name evidence="1" type="ORF">BRYFOR_09746</name>
</gene>
<reference evidence="1" key="1">
    <citation type="submission" date="2009-07" db="EMBL/GenBank/DDBJ databases">
        <authorList>
            <person name="Weinstock G."/>
            <person name="Sodergren E."/>
            <person name="Clifton S."/>
            <person name="Fulton L."/>
            <person name="Fulton B."/>
            <person name="Courtney L."/>
            <person name="Fronick C."/>
            <person name="Harrison M."/>
            <person name="Strong C."/>
            <person name="Farmer C."/>
            <person name="Delahaunty K."/>
            <person name="Markovic C."/>
            <person name="Hall O."/>
            <person name="Minx P."/>
            <person name="Tomlinson C."/>
            <person name="Mitreva M."/>
            <person name="Nelson J."/>
            <person name="Hou S."/>
            <person name="Wollam A."/>
            <person name="Pepin K.H."/>
            <person name="Johnson M."/>
            <person name="Bhonagiri V."/>
            <person name="Nash W.E."/>
            <person name="Warren W."/>
            <person name="Chinwalla A."/>
            <person name="Mardis E.R."/>
            <person name="Wilson R.K."/>
        </authorList>
    </citation>
    <scope>NUCLEOTIDE SEQUENCE [LARGE SCALE GENOMIC DNA]</scope>
    <source>
        <strain evidence="1">DSM 14469</strain>
    </source>
</reference>
<dbReference type="EMBL" id="ACCL02000037">
    <property type="protein sequence ID" value="EET58305.1"/>
    <property type="molecule type" value="Genomic_DNA"/>
</dbReference>
<protein>
    <submittedName>
        <fullName evidence="1">Uncharacterized protein</fullName>
    </submittedName>
</protein>
<keyword evidence="2" id="KW-1185">Reference proteome</keyword>
<accession>C6LM47</accession>
<dbReference type="AlphaFoldDB" id="C6LM47"/>
<evidence type="ECO:0000313" key="2">
    <source>
        <dbReference type="Proteomes" id="UP000005561"/>
    </source>
</evidence>
<evidence type="ECO:0000313" key="1">
    <source>
        <dbReference type="EMBL" id="EET58305.1"/>
    </source>
</evidence>
<name>C6LM47_9FIRM</name>
<comment type="caution">
    <text evidence="1">The sequence shown here is derived from an EMBL/GenBank/DDBJ whole genome shotgun (WGS) entry which is preliminary data.</text>
</comment>
<dbReference type="Proteomes" id="UP000005561">
    <property type="component" value="Unassembled WGS sequence"/>
</dbReference>
<sequence>MNVTVPPQSACMAPLISHGALPVNVTVPPQNACMAQQRDGYADISSNGFPAA</sequence>